<proteinExistence type="predicted"/>
<evidence type="ECO:0000256" key="2">
    <source>
        <dbReference type="ARBA" id="ARBA00022692"/>
    </source>
</evidence>
<dbReference type="CDD" id="cd00742">
    <property type="entry name" value="FABP"/>
    <property type="match status" value="1"/>
</dbReference>
<keyword evidence="8" id="KW-1185">Reference proteome</keyword>
<dbReference type="PANTHER" id="PTHR20952">
    <property type="entry name" value="ADP-RIBOSYLATION-LIKE FACTOR 6-INTERACTING PROTEIN"/>
    <property type="match status" value="1"/>
</dbReference>
<feature type="transmembrane region" description="Helical" evidence="5">
    <location>
        <begin position="264"/>
        <end position="284"/>
    </location>
</feature>
<gene>
    <name evidence="7" type="ORF">PLXY2_LOCUS5546</name>
</gene>
<keyword evidence="2 5" id="KW-0812">Transmembrane</keyword>
<reference evidence="7" key="1">
    <citation type="submission" date="2020-11" db="EMBL/GenBank/DDBJ databases">
        <authorList>
            <person name="Whiteford S."/>
        </authorList>
    </citation>
    <scope>NUCLEOTIDE SEQUENCE</scope>
</reference>
<comment type="caution">
    <text evidence="7">The sequence shown here is derived from an EMBL/GenBank/DDBJ whole genome shotgun (WGS) entry which is preliminary data.</text>
</comment>
<dbReference type="Proteomes" id="UP000653454">
    <property type="component" value="Unassembled WGS sequence"/>
</dbReference>
<sequence>MPSIPGKYQHFKNEDIDDYFSAVGVPYLARKMMSMSSPLMEISLDGDKMTIKSTSMMRTIESTFTLGEEYDEKMPDTTLKSKTVIIGDDELLTESLIPDSEYKTKRHYKFTDEGVVVEHDIKKLKRFFESWRMAILPMKSVILWEQPWHPAALLAGVSFYHLLLWLMDLDFLAALAFTGMTLNMVDFLLPVVCNSIYNPKSWTNEQDKEFEKTCESIAVLKQKIVQFGKRYMALRTNSPVMYYVVTIGTLTIFTWISIWINNMMLIFLVEVVLVLLPGIQHRGLLNMGLSLINKCKPIKAD</sequence>
<dbReference type="AlphaFoldDB" id="A0A8S4EIW2"/>
<evidence type="ECO:0000256" key="4">
    <source>
        <dbReference type="ARBA" id="ARBA00023136"/>
    </source>
</evidence>
<dbReference type="InterPro" id="IPR052114">
    <property type="entry name" value="ER_autophagy_membrane_reg"/>
</dbReference>
<evidence type="ECO:0000313" key="8">
    <source>
        <dbReference type="Proteomes" id="UP000653454"/>
    </source>
</evidence>
<evidence type="ECO:0000259" key="6">
    <source>
        <dbReference type="Pfam" id="PF24456"/>
    </source>
</evidence>
<dbReference type="Pfam" id="PF24456">
    <property type="entry name" value="RHD_RETREG1-3"/>
    <property type="match status" value="1"/>
</dbReference>
<dbReference type="PANTHER" id="PTHR20952:SF0">
    <property type="entry name" value="ADP-RIBOSYLATION FACTOR-LIKE PROTEIN 6-INTERACTING PROTEIN 1"/>
    <property type="match status" value="1"/>
</dbReference>
<comment type="subcellular location">
    <subcellularLocation>
        <location evidence="1">Membrane</location>
        <topology evidence="1">Multi-pass membrane protein</topology>
    </subcellularLocation>
</comment>
<evidence type="ECO:0000313" key="7">
    <source>
        <dbReference type="EMBL" id="CAG9114699.1"/>
    </source>
</evidence>
<name>A0A8S4EIW2_PLUXY</name>
<protein>
    <submittedName>
        <fullName evidence="7">(diamondback moth) hypothetical protein</fullName>
    </submittedName>
</protein>
<dbReference type="InterPro" id="IPR012674">
    <property type="entry name" value="Calycin"/>
</dbReference>
<evidence type="ECO:0000256" key="5">
    <source>
        <dbReference type="SAM" id="Phobius"/>
    </source>
</evidence>
<dbReference type="SUPFAM" id="SSF50814">
    <property type="entry name" value="Lipocalins"/>
    <property type="match status" value="1"/>
</dbReference>
<organism evidence="7 8">
    <name type="scientific">Plutella xylostella</name>
    <name type="common">Diamondback moth</name>
    <name type="synonym">Plutella maculipennis</name>
    <dbReference type="NCBI Taxonomy" id="51655"/>
    <lineage>
        <taxon>Eukaryota</taxon>
        <taxon>Metazoa</taxon>
        <taxon>Ecdysozoa</taxon>
        <taxon>Arthropoda</taxon>
        <taxon>Hexapoda</taxon>
        <taxon>Insecta</taxon>
        <taxon>Pterygota</taxon>
        <taxon>Neoptera</taxon>
        <taxon>Endopterygota</taxon>
        <taxon>Lepidoptera</taxon>
        <taxon>Glossata</taxon>
        <taxon>Ditrysia</taxon>
        <taxon>Yponomeutoidea</taxon>
        <taxon>Plutellidae</taxon>
        <taxon>Plutella</taxon>
    </lineage>
</organism>
<accession>A0A8S4EIW2</accession>
<keyword evidence="3 5" id="KW-1133">Transmembrane helix</keyword>
<feature type="domain" description="RETREG1-3/ARL6IP-like N-terminal reticulon-homology" evidence="6">
    <location>
        <begin position="132"/>
        <end position="285"/>
    </location>
</feature>
<dbReference type="GO" id="GO:0016020">
    <property type="term" value="C:membrane"/>
    <property type="evidence" value="ECO:0007669"/>
    <property type="project" value="UniProtKB-SubCell"/>
</dbReference>
<keyword evidence="4 5" id="KW-0472">Membrane</keyword>
<dbReference type="EMBL" id="CAJHNJ030000016">
    <property type="protein sequence ID" value="CAG9114699.1"/>
    <property type="molecule type" value="Genomic_DNA"/>
</dbReference>
<feature type="transmembrane region" description="Helical" evidence="5">
    <location>
        <begin position="240"/>
        <end position="258"/>
    </location>
</feature>
<evidence type="ECO:0000256" key="1">
    <source>
        <dbReference type="ARBA" id="ARBA00004141"/>
    </source>
</evidence>
<feature type="transmembrane region" description="Helical" evidence="5">
    <location>
        <begin position="172"/>
        <end position="192"/>
    </location>
</feature>
<evidence type="ECO:0000256" key="3">
    <source>
        <dbReference type="ARBA" id="ARBA00022989"/>
    </source>
</evidence>
<dbReference type="InterPro" id="IPR057282">
    <property type="entry name" value="RETREG1-3-like_RHD"/>
</dbReference>
<dbReference type="Gene3D" id="2.40.128.20">
    <property type="match status" value="1"/>
</dbReference>
<dbReference type="GO" id="GO:0005783">
    <property type="term" value="C:endoplasmic reticulum"/>
    <property type="evidence" value="ECO:0007669"/>
    <property type="project" value="UniProtKB-ARBA"/>
</dbReference>